<dbReference type="RefSeq" id="WP_379032835.1">
    <property type="nucleotide sequence ID" value="NZ_JBHTLN010000001.1"/>
</dbReference>
<keyword evidence="2" id="KW-1185">Reference proteome</keyword>
<proteinExistence type="predicted"/>
<comment type="caution">
    <text evidence="1">The sequence shown here is derived from an EMBL/GenBank/DDBJ whole genome shotgun (WGS) entry which is preliminary data.</text>
</comment>
<protein>
    <submittedName>
        <fullName evidence="1">GNAT family N-acetyltransferase</fullName>
    </submittedName>
</protein>
<reference evidence="2" key="1">
    <citation type="journal article" date="2019" name="Int. J. Syst. Evol. Microbiol.">
        <title>The Global Catalogue of Microorganisms (GCM) 10K type strain sequencing project: providing services to taxonomists for standard genome sequencing and annotation.</title>
        <authorList>
            <consortium name="The Broad Institute Genomics Platform"/>
            <consortium name="The Broad Institute Genome Sequencing Center for Infectious Disease"/>
            <person name="Wu L."/>
            <person name="Ma J."/>
        </authorList>
    </citation>
    <scope>NUCLEOTIDE SEQUENCE [LARGE SCALE GENOMIC DNA]</scope>
    <source>
        <strain evidence="2">CCUG 58411</strain>
    </source>
</reference>
<accession>A0ABW3PDJ6</accession>
<evidence type="ECO:0000313" key="1">
    <source>
        <dbReference type="EMBL" id="MFD1122441.1"/>
    </source>
</evidence>
<organism evidence="1 2">
    <name type="scientific">Methylophilus flavus</name>
    <dbReference type="NCBI Taxonomy" id="640084"/>
    <lineage>
        <taxon>Bacteria</taxon>
        <taxon>Pseudomonadati</taxon>
        <taxon>Pseudomonadota</taxon>
        <taxon>Betaproteobacteria</taxon>
        <taxon>Nitrosomonadales</taxon>
        <taxon>Methylophilaceae</taxon>
        <taxon>Methylophilus</taxon>
    </lineage>
</organism>
<name>A0ABW3PDJ6_9PROT</name>
<gene>
    <name evidence="1" type="ORF">ACFQ2T_08010</name>
</gene>
<sequence>MTSQNISLRHARSGAKVDALLHENIDTTFAKLADDTWETFLSKEKEAAALKGMPEPMLEHDHWRWEHKIGLSANLLSMPSFGVECDDQPQGIMLLFTDGYLSKSKATLHQPLVYLPYISTAPWNLPGFTSEPKYRGVGTILLSAAIQTSMELGFKGRLGLYSLPGAESFYECYKFESLGIDTRSSLKYYELSAESAAEFLS</sequence>
<dbReference type="Proteomes" id="UP001597206">
    <property type="component" value="Unassembled WGS sequence"/>
</dbReference>
<dbReference type="EMBL" id="JBHTLN010000001">
    <property type="protein sequence ID" value="MFD1122441.1"/>
    <property type="molecule type" value="Genomic_DNA"/>
</dbReference>
<evidence type="ECO:0000313" key="2">
    <source>
        <dbReference type="Proteomes" id="UP001597206"/>
    </source>
</evidence>